<feature type="binding site" evidence="4">
    <location>
        <begin position="63"/>
        <end position="65"/>
    </location>
    <ligand>
        <name>substrate</name>
    </ligand>
</feature>
<dbReference type="GO" id="GO:0000287">
    <property type="term" value="F:magnesium ion binding"/>
    <property type="evidence" value="ECO:0007669"/>
    <property type="project" value="UniProtKB-UniRule"/>
</dbReference>
<feature type="binding site" evidence="4">
    <location>
        <position position="31"/>
    </location>
    <ligand>
        <name>substrate</name>
    </ligand>
</feature>
<dbReference type="SUPFAM" id="SSF64005">
    <property type="entry name" value="Undecaprenyl diphosphate synthase"/>
    <property type="match status" value="1"/>
</dbReference>
<comment type="subunit">
    <text evidence="4">Homodimer.</text>
</comment>
<dbReference type="NCBIfam" id="TIGR00055">
    <property type="entry name" value="uppS"/>
    <property type="match status" value="1"/>
</dbReference>
<dbReference type="OrthoDB" id="4191603at2"/>
<dbReference type="PROSITE" id="PS01066">
    <property type="entry name" value="UPP_SYNTHASE"/>
    <property type="match status" value="1"/>
</dbReference>
<dbReference type="HAMAP" id="MF_01139">
    <property type="entry name" value="ISPT"/>
    <property type="match status" value="1"/>
</dbReference>
<dbReference type="InterPro" id="IPR018520">
    <property type="entry name" value="UPP_synth-like_CS"/>
</dbReference>
<proteinExistence type="inferred from homology"/>
<dbReference type="GO" id="GO:0030145">
    <property type="term" value="F:manganese ion binding"/>
    <property type="evidence" value="ECO:0007669"/>
    <property type="project" value="TreeGrafter"/>
</dbReference>
<dbReference type="Gene3D" id="3.40.1180.10">
    <property type="entry name" value="Decaprenyl diphosphate synthase-like"/>
    <property type="match status" value="1"/>
</dbReference>
<dbReference type="Proteomes" id="UP000054241">
    <property type="component" value="Unassembled WGS sequence"/>
</dbReference>
<dbReference type="EC" id="2.5.1.-" evidence="4"/>
<protein>
    <recommendedName>
        <fullName evidence="4">Isoprenyl transferase</fullName>
        <ecNumber evidence="4">2.5.1.-</ecNumber>
    </recommendedName>
</protein>
<comment type="function">
    <text evidence="4">Catalyzes the condensation of isopentenyl diphosphate (IPP) with allylic pyrophosphates generating different type of terpenoids.</text>
</comment>
<accession>A0A101N540</accession>
<keyword evidence="2 4" id="KW-0479">Metal-binding</keyword>
<keyword evidence="3 4" id="KW-0460">Magnesium</keyword>
<evidence type="ECO:0000256" key="4">
    <source>
        <dbReference type="HAMAP-Rule" id="MF_01139"/>
    </source>
</evidence>
<evidence type="ECO:0000313" key="5">
    <source>
        <dbReference type="EMBL" id="KUM86684.1"/>
    </source>
</evidence>
<evidence type="ECO:0000256" key="3">
    <source>
        <dbReference type="ARBA" id="ARBA00022842"/>
    </source>
</evidence>
<evidence type="ECO:0000313" key="6">
    <source>
        <dbReference type="Proteomes" id="UP000054241"/>
    </source>
</evidence>
<dbReference type="PANTHER" id="PTHR10291:SF0">
    <property type="entry name" value="DEHYDRODOLICHYL DIPHOSPHATE SYNTHASE 2"/>
    <property type="match status" value="1"/>
</dbReference>
<evidence type="ECO:0000256" key="2">
    <source>
        <dbReference type="ARBA" id="ARBA00022723"/>
    </source>
</evidence>
<dbReference type="GO" id="GO:0008834">
    <property type="term" value="F:ditrans,polycis-undecaprenyl-diphosphate synthase [(2E,6E)-farnesyl-diphosphate specific] activity"/>
    <property type="evidence" value="ECO:0007669"/>
    <property type="project" value="TreeGrafter"/>
</dbReference>
<organism evidence="5 6">
    <name type="scientific">Streptomyces cellostaticus</name>
    <dbReference type="NCBI Taxonomy" id="67285"/>
    <lineage>
        <taxon>Bacteria</taxon>
        <taxon>Bacillati</taxon>
        <taxon>Actinomycetota</taxon>
        <taxon>Actinomycetes</taxon>
        <taxon>Kitasatosporales</taxon>
        <taxon>Streptomycetaceae</taxon>
        <taxon>Streptomyces</taxon>
    </lineage>
</organism>
<keyword evidence="1 4" id="KW-0808">Transferase</keyword>
<name>A0A101N540_9ACTN</name>
<dbReference type="InterPro" id="IPR001441">
    <property type="entry name" value="UPP_synth-like"/>
</dbReference>
<dbReference type="EMBL" id="LMWL01000108">
    <property type="protein sequence ID" value="KUM86684.1"/>
    <property type="molecule type" value="Genomic_DNA"/>
</dbReference>
<feature type="binding site" evidence="4">
    <location>
        <position position="183"/>
    </location>
    <ligand>
        <name>substrate</name>
    </ligand>
</feature>
<dbReference type="GO" id="GO:0033850">
    <property type="term" value="F:Z-farnesyl diphosphate synthase activity"/>
    <property type="evidence" value="ECO:0007669"/>
    <property type="project" value="TreeGrafter"/>
</dbReference>
<dbReference type="GO" id="GO:0016094">
    <property type="term" value="P:polyprenol biosynthetic process"/>
    <property type="evidence" value="ECO:0007669"/>
    <property type="project" value="TreeGrafter"/>
</dbReference>
<dbReference type="PANTHER" id="PTHR10291">
    <property type="entry name" value="DEHYDRODOLICHYL DIPHOSPHATE SYNTHASE FAMILY MEMBER"/>
    <property type="match status" value="1"/>
</dbReference>
<gene>
    <name evidence="5" type="ORF">AQI88_41120</name>
</gene>
<feature type="binding site" evidence="4">
    <location>
        <position position="69"/>
    </location>
    <ligand>
        <name>substrate</name>
    </ligand>
</feature>
<reference evidence="5 6" key="1">
    <citation type="submission" date="2015-10" db="EMBL/GenBank/DDBJ databases">
        <title>Draft genome sequence of Streptomyces cellostaticus DSM 40189, type strain for the species Streptomyces cellostaticus.</title>
        <authorList>
            <person name="Ruckert C."/>
            <person name="Winkler A."/>
            <person name="Kalinowski J."/>
            <person name="Kampfer P."/>
            <person name="Glaeser S."/>
        </authorList>
    </citation>
    <scope>NUCLEOTIDE SEQUENCE [LARGE SCALE GENOMIC DNA]</scope>
    <source>
        <strain evidence="5 6">DSM 40189</strain>
    </source>
</reference>
<comment type="caution">
    <text evidence="5">The sequence shown here is derived from an EMBL/GenBank/DDBJ whole genome shotgun (WGS) entry which is preliminary data.</text>
</comment>
<keyword evidence="6" id="KW-1185">Reference proteome</keyword>
<comment type="similarity">
    <text evidence="4">Belongs to the UPP synthase family.</text>
</comment>
<feature type="binding site" evidence="4">
    <location>
        <begin position="19"/>
        <end position="22"/>
    </location>
    <ligand>
        <name>substrate</name>
    </ligand>
</feature>
<dbReference type="Pfam" id="PF01255">
    <property type="entry name" value="Prenyltransf"/>
    <property type="match status" value="1"/>
</dbReference>
<feature type="binding site" evidence="4">
    <location>
        <position position="35"/>
    </location>
    <ligand>
        <name>substrate</name>
    </ligand>
</feature>
<dbReference type="FunFam" id="3.40.1180.10:FF:000001">
    <property type="entry name" value="(2E,6E)-farnesyl-diphosphate-specific ditrans,polycis-undecaprenyl-diphosphate synthase"/>
    <property type="match status" value="1"/>
</dbReference>
<feature type="binding site" evidence="4">
    <location>
        <begin position="189"/>
        <end position="191"/>
    </location>
    <ligand>
        <name>substrate</name>
    </ligand>
</feature>
<evidence type="ECO:0000256" key="1">
    <source>
        <dbReference type="ARBA" id="ARBA00022679"/>
    </source>
</evidence>
<dbReference type="STRING" id="67285.AQI88_41120"/>
<feature type="binding site" evidence="4">
    <location>
        <position position="18"/>
    </location>
    <ligand>
        <name>Mg(2+)</name>
        <dbReference type="ChEBI" id="CHEBI:18420"/>
    </ligand>
</feature>
<dbReference type="InterPro" id="IPR036424">
    <property type="entry name" value="UPP_synth-like_sf"/>
</dbReference>
<dbReference type="AlphaFoldDB" id="A0A101N540"/>
<dbReference type="GO" id="GO:0005829">
    <property type="term" value="C:cytosol"/>
    <property type="evidence" value="ECO:0007669"/>
    <property type="project" value="TreeGrafter"/>
</dbReference>
<comment type="cofactor">
    <cofactor evidence="4">
        <name>Mg(2+)</name>
        <dbReference type="ChEBI" id="CHEBI:18420"/>
    </cofactor>
    <text evidence="4">Binds 2 magnesium ions per subunit.</text>
</comment>
<dbReference type="GO" id="GO:0005886">
    <property type="term" value="C:plasma membrane"/>
    <property type="evidence" value="ECO:0007669"/>
    <property type="project" value="TreeGrafter"/>
</dbReference>
<feature type="active site" description="Proton acceptor" evidence="4">
    <location>
        <position position="66"/>
    </location>
</feature>
<dbReference type="CDD" id="cd00475">
    <property type="entry name" value="Cis_IPPS"/>
    <property type="match status" value="1"/>
</dbReference>
<feature type="active site" evidence="4">
    <location>
        <position position="18"/>
    </location>
</feature>
<feature type="binding site" evidence="4">
    <location>
        <position position="67"/>
    </location>
    <ligand>
        <name>substrate</name>
    </ligand>
</feature>
<feature type="binding site" evidence="4">
    <location>
        <position position="202"/>
    </location>
    <ligand>
        <name>Mg(2+)</name>
        <dbReference type="ChEBI" id="CHEBI:18420"/>
    </ligand>
</feature>
<sequence>MTERGALGVPAHVACIMDGNGRWAQQRGLRRIDGHSAGEASIRAIIDAARGAGIQWLTLFAFSTENWDRPVAEVDHLMEFLRRVIRRRGRDLHQRGVRVRVLGRADPRIPDDVHRAIDEIEQRTRANTRMTLTFAFDHGGRQEIVDGVRRLVRRGMPDDAITEAVLADHLQYPDMPDVDLLIRTSGEYRISNFLLWHIAYAELVFLDVLWPDFRARHLHEAIDIYRHRSRRFGSVGAQQVTEESR</sequence>
<feature type="binding site" evidence="4">
    <location>
        <position position="23"/>
    </location>
    <ligand>
        <name>substrate</name>
    </ligand>
</feature>
<dbReference type="RefSeq" id="WP_067010794.1">
    <property type="nucleotide sequence ID" value="NZ_BNDU01000006.1"/>
</dbReference>